<evidence type="ECO:0000256" key="1">
    <source>
        <dbReference type="SAM" id="MobiDB-lite"/>
    </source>
</evidence>
<proteinExistence type="predicted"/>
<organism evidence="2 3">
    <name type="scientific">Pseudonocardia ammonioxydans</name>
    <dbReference type="NCBI Taxonomy" id="260086"/>
    <lineage>
        <taxon>Bacteria</taxon>
        <taxon>Bacillati</taxon>
        <taxon>Actinomycetota</taxon>
        <taxon>Actinomycetes</taxon>
        <taxon>Pseudonocardiales</taxon>
        <taxon>Pseudonocardiaceae</taxon>
        <taxon>Pseudonocardia</taxon>
    </lineage>
</organism>
<name>A0A1I4Z6X5_PSUAM</name>
<dbReference type="AlphaFoldDB" id="A0A1I4Z6X5"/>
<dbReference type="STRING" id="260086.SAMN05216207_1014133"/>
<feature type="region of interest" description="Disordered" evidence="1">
    <location>
        <begin position="1"/>
        <end position="102"/>
    </location>
</feature>
<accession>A0A1I4Z6X5</accession>
<dbReference type="EMBL" id="FOUY01000014">
    <property type="protein sequence ID" value="SFN46016.1"/>
    <property type="molecule type" value="Genomic_DNA"/>
</dbReference>
<feature type="compositionally biased region" description="Basic and acidic residues" evidence="1">
    <location>
        <begin position="65"/>
        <end position="102"/>
    </location>
</feature>
<protein>
    <recommendedName>
        <fullName evidence="4">Zinc transporter Slc39a7</fullName>
    </recommendedName>
</protein>
<evidence type="ECO:0000313" key="3">
    <source>
        <dbReference type="Proteomes" id="UP000199614"/>
    </source>
</evidence>
<feature type="compositionally biased region" description="Basic and acidic residues" evidence="1">
    <location>
        <begin position="47"/>
        <end position="57"/>
    </location>
</feature>
<evidence type="ECO:0008006" key="4">
    <source>
        <dbReference type="Google" id="ProtNLM"/>
    </source>
</evidence>
<keyword evidence="3" id="KW-1185">Reference proteome</keyword>
<dbReference type="Proteomes" id="UP000199614">
    <property type="component" value="Unassembled WGS sequence"/>
</dbReference>
<sequence>MEMCWRQSRSPSAGVGGRSSVARAGVPSRDPPAPTASEEISMSSAVHTHEHTHEGVRHTHAHIGHGHEHVDHSHEHTHPDGTTHAHGHSHDAAAVEEHGHAH</sequence>
<gene>
    <name evidence="2" type="ORF">SAMN05216207_1014133</name>
</gene>
<evidence type="ECO:0000313" key="2">
    <source>
        <dbReference type="EMBL" id="SFN46016.1"/>
    </source>
</evidence>
<reference evidence="2 3" key="1">
    <citation type="submission" date="2016-10" db="EMBL/GenBank/DDBJ databases">
        <authorList>
            <person name="de Groot N.N."/>
        </authorList>
    </citation>
    <scope>NUCLEOTIDE SEQUENCE [LARGE SCALE GENOMIC DNA]</scope>
    <source>
        <strain evidence="2 3">CGMCC 4.1877</strain>
    </source>
</reference>